<feature type="transmembrane region" description="Helical" evidence="6">
    <location>
        <begin position="165"/>
        <end position="192"/>
    </location>
</feature>
<organism evidence="8 9">
    <name type="scientific">Pandoraea captiosa</name>
    <dbReference type="NCBI Taxonomy" id="2508302"/>
    <lineage>
        <taxon>Bacteria</taxon>
        <taxon>Pseudomonadati</taxon>
        <taxon>Pseudomonadota</taxon>
        <taxon>Betaproteobacteria</taxon>
        <taxon>Burkholderiales</taxon>
        <taxon>Burkholderiaceae</taxon>
        <taxon>Pandoraea</taxon>
    </lineage>
</organism>
<dbReference type="SUPFAM" id="SSF103473">
    <property type="entry name" value="MFS general substrate transporter"/>
    <property type="match status" value="1"/>
</dbReference>
<dbReference type="InterPro" id="IPR036259">
    <property type="entry name" value="MFS_trans_sf"/>
</dbReference>
<reference evidence="8 9" key="1">
    <citation type="submission" date="2019-08" db="EMBL/GenBank/DDBJ databases">
        <authorList>
            <person name="Peeters C."/>
        </authorList>
    </citation>
    <scope>NUCLEOTIDE SEQUENCE [LARGE SCALE GENOMIC DNA]</scope>
    <source>
        <strain evidence="8 9">LMG 31118</strain>
    </source>
</reference>
<dbReference type="Pfam" id="PF07690">
    <property type="entry name" value="MFS_1"/>
    <property type="match status" value="1"/>
</dbReference>
<evidence type="ECO:0000256" key="4">
    <source>
        <dbReference type="ARBA" id="ARBA00022989"/>
    </source>
</evidence>
<dbReference type="GO" id="GO:0022857">
    <property type="term" value="F:transmembrane transporter activity"/>
    <property type="evidence" value="ECO:0007669"/>
    <property type="project" value="InterPro"/>
</dbReference>
<name>A0A5E4ZQY3_9BURK</name>
<accession>A0A5E4ZQY3</accession>
<keyword evidence="4 6" id="KW-1133">Transmembrane helix</keyword>
<evidence type="ECO:0000256" key="2">
    <source>
        <dbReference type="ARBA" id="ARBA00022475"/>
    </source>
</evidence>
<sequence length="419" mass="44640">MRPPPHGATTERFALTSALRERSYLRLLASRAIGAAVLWIDFTLIFESLAFQWTVDTVVIGLAMMLYGVPGVLAGPWVGAVVDRHCPWSMLRWSYVLRATAALALWLAPTLPIFLVCIALKGLANLLPGPAEQLLFRRLLNNEALVANTSRVALIDQGAKLFAPLFAAMCVACRLPGFAISASLSMTGVILLSRRPSVNYESASGAGGLNGSNGSRPVWAVFCAVLRNHPRLRRVFVVTLCQAFVLGFYDALLALFLKARGYSDGTFGNIVGCTAAGAILGSLVFKTAVQHLSPRTLLATSSILFGATVLTPAVMVYADVVIPPSTMLSLWVVNGFAYGVGSMLVMLTFQQHCPREVLGTVTSTARSTQILLMIVAPLLGGALSNITSLEFVFFCAGATAVGLGIFAAAVPVSQDKPHR</sequence>
<feature type="domain" description="Major facilitator superfamily (MFS) profile" evidence="7">
    <location>
        <begin position="231"/>
        <end position="419"/>
    </location>
</feature>
<feature type="transmembrane region" description="Helical" evidence="6">
    <location>
        <begin position="235"/>
        <end position="255"/>
    </location>
</feature>
<keyword evidence="9" id="KW-1185">Reference proteome</keyword>
<keyword evidence="5 6" id="KW-0472">Membrane</keyword>
<dbReference type="Gene3D" id="1.20.1250.20">
    <property type="entry name" value="MFS general substrate transporter like domains"/>
    <property type="match status" value="1"/>
</dbReference>
<evidence type="ECO:0000256" key="6">
    <source>
        <dbReference type="SAM" id="Phobius"/>
    </source>
</evidence>
<feature type="transmembrane region" description="Helical" evidence="6">
    <location>
        <begin position="330"/>
        <end position="349"/>
    </location>
</feature>
<dbReference type="EMBL" id="CABPSQ010000002">
    <property type="protein sequence ID" value="VVE63147.1"/>
    <property type="molecule type" value="Genomic_DNA"/>
</dbReference>
<feature type="transmembrane region" description="Helical" evidence="6">
    <location>
        <begin position="297"/>
        <end position="318"/>
    </location>
</feature>
<comment type="subcellular location">
    <subcellularLocation>
        <location evidence="1">Cell membrane</location>
        <topology evidence="1">Multi-pass membrane protein</topology>
    </subcellularLocation>
</comment>
<dbReference type="AlphaFoldDB" id="A0A5E4ZQY3"/>
<dbReference type="OrthoDB" id="9775268at2"/>
<feature type="transmembrane region" description="Helical" evidence="6">
    <location>
        <begin position="267"/>
        <end position="285"/>
    </location>
</feature>
<evidence type="ECO:0000313" key="9">
    <source>
        <dbReference type="Proteomes" id="UP000414136"/>
    </source>
</evidence>
<feature type="transmembrane region" description="Helical" evidence="6">
    <location>
        <begin position="391"/>
        <end position="412"/>
    </location>
</feature>
<dbReference type="Proteomes" id="UP000414136">
    <property type="component" value="Unassembled WGS sequence"/>
</dbReference>
<proteinExistence type="predicted"/>
<evidence type="ECO:0000259" key="7">
    <source>
        <dbReference type="PROSITE" id="PS50850"/>
    </source>
</evidence>
<dbReference type="InterPro" id="IPR011701">
    <property type="entry name" value="MFS"/>
</dbReference>
<dbReference type="PANTHER" id="PTHR23513">
    <property type="entry name" value="INTEGRAL MEMBRANE EFFLUX PROTEIN-RELATED"/>
    <property type="match status" value="1"/>
</dbReference>
<dbReference type="PROSITE" id="PS50850">
    <property type="entry name" value="MFS"/>
    <property type="match status" value="1"/>
</dbReference>
<evidence type="ECO:0000256" key="1">
    <source>
        <dbReference type="ARBA" id="ARBA00004651"/>
    </source>
</evidence>
<evidence type="ECO:0000256" key="3">
    <source>
        <dbReference type="ARBA" id="ARBA00022692"/>
    </source>
</evidence>
<dbReference type="GO" id="GO:0005886">
    <property type="term" value="C:plasma membrane"/>
    <property type="evidence" value="ECO:0007669"/>
    <property type="project" value="UniProtKB-SubCell"/>
</dbReference>
<evidence type="ECO:0000256" key="5">
    <source>
        <dbReference type="ARBA" id="ARBA00023136"/>
    </source>
</evidence>
<feature type="transmembrane region" description="Helical" evidence="6">
    <location>
        <begin position="103"/>
        <end position="124"/>
    </location>
</feature>
<dbReference type="PANTHER" id="PTHR23513:SF6">
    <property type="entry name" value="MAJOR FACILITATOR SUPERFAMILY ASSOCIATED DOMAIN-CONTAINING PROTEIN"/>
    <property type="match status" value="1"/>
</dbReference>
<feature type="transmembrane region" description="Helical" evidence="6">
    <location>
        <begin position="370"/>
        <end position="385"/>
    </location>
</feature>
<keyword evidence="3 6" id="KW-0812">Transmembrane</keyword>
<protein>
    <recommendedName>
        <fullName evidence="7">Major facilitator superfamily (MFS) profile domain-containing protein</fullName>
    </recommendedName>
</protein>
<evidence type="ECO:0000313" key="8">
    <source>
        <dbReference type="EMBL" id="VVE63147.1"/>
    </source>
</evidence>
<feature type="transmembrane region" description="Helical" evidence="6">
    <location>
        <begin position="28"/>
        <end position="46"/>
    </location>
</feature>
<gene>
    <name evidence="8" type="ORF">PCA31118_01107</name>
</gene>
<keyword evidence="2" id="KW-1003">Cell membrane</keyword>
<feature type="transmembrane region" description="Helical" evidence="6">
    <location>
        <begin position="58"/>
        <end position="82"/>
    </location>
</feature>
<dbReference type="InterPro" id="IPR020846">
    <property type="entry name" value="MFS_dom"/>
</dbReference>